<sequence length="378" mass="44145">MAQVKKPHLKDKKAKEKTDARDQSDDDVEILNKAHEDQQANDEKMKDKPDVEMDSHKTINPRRIWSKRSTTSSKSLYEIASTPQRVTKETDTTTEAIEKKSKREVDKETRELIQQMKDLSLQMKHELDQWRAAGATSTEQVQGQQNNMQAQLDRLTEIANRHDEEIDDLRGLSDFTHEIVFEREAKYTTLKMIIKSWPQNATYYDRVRVTDWLLQQAHVQQQTKQEHGYYTSGRKFVLSPVTILTFEDQDTHHMFEKFAYTSFSAKKPLYYWDSYGNYMQHWKGGWHKLVITNYMGKIDQTINLALITVLHILTSSEQTGYAGKDQLSHRPSDKQIFDLNTKSAVAKATYDKDQGVPAIVLQKSFVEVVRTNWHEAWR</sequence>
<keyword evidence="3" id="KW-1185">Reference proteome</keyword>
<gene>
    <name evidence="2" type="ORF">SNAT2548_LOCUS15825</name>
</gene>
<feature type="region of interest" description="Disordered" evidence="1">
    <location>
        <begin position="85"/>
        <end position="108"/>
    </location>
</feature>
<feature type="compositionally biased region" description="Basic and acidic residues" evidence="1">
    <location>
        <begin position="86"/>
        <end position="108"/>
    </location>
</feature>
<feature type="compositionally biased region" description="Basic and acidic residues" evidence="1">
    <location>
        <begin position="30"/>
        <end position="57"/>
    </location>
</feature>
<organism evidence="2 3">
    <name type="scientific">Symbiodinium natans</name>
    <dbReference type="NCBI Taxonomy" id="878477"/>
    <lineage>
        <taxon>Eukaryota</taxon>
        <taxon>Sar</taxon>
        <taxon>Alveolata</taxon>
        <taxon>Dinophyceae</taxon>
        <taxon>Suessiales</taxon>
        <taxon>Symbiodiniaceae</taxon>
        <taxon>Symbiodinium</taxon>
    </lineage>
</organism>
<proteinExistence type="predicted"/>
<dbReference type="Proteomes" id="UP000604046">
    <property type="component" value="Unassembled WGS sequence"/>
</dbReference>
<feature type="compositionally biased region" description="Basic and acidic residues" evidence="1">
    <location>
        <begin position="13"/>
        <end position="23"/>
    </location>
</feature>
<feature type="region of interest" description="Disordered" evidence="1">
    <location>
        <begin position="1"/>
        <end position="61"/>
    </location>
</feature>
<evidence type="ECO:0000256" key="1">
    <source>
        <dbReference type="SAM" id="MobiDB-lite"/>
    </source>
</evidence>
<feature type="non-terminal residue" evidence="2">
    <location>
        <position position="378"/>
    </location>
</feature>
<dbReference type="AlphaFoldDB" id="A0A812NJP8"/>
<dbReference type="EMBL" id="CAJNDS010002065">
    <property type="protein sequence ID" value="CAE7300794.1"/>
    <property type="molecule type" value="Genomic_DNA"/>
</dbReference>
<protein>
    <submittedName>
        <fullName evidence="2">Uncharacterized protein</fullName>
    </submittedName>
</protein>
<evidence type="ECO:0000313" key="3">
    <source>
        <dbReference type="Proteomes" id="UP000604046"/>
    </source>
</evidence>
<name>A0A812NJP8_9DINO</name>
<dbReference type="OrthoDB" id="10319443at2759"/>
<evidence type="ECO:0000313" key="2">
    <source>
        <dbReference type="EMBL" id="CAE7300794.1"/>
    </source>
</evidence>
<accession>A0A812NJP8</accession>
<feature type="compositionally biased region" description="Basic residues" evidence="1">
    <location>
        <begin position="1"/>
        <end position="12"/>
    </location>
</feature>
<comment type="caution">
    <text evidence="2">The sequence shown here is derived from an EMBL/GenBank/DDBJ whole genome shotgun (WGS) entry which is preliminary data.</text>
</comment>
<reference evidence="2" key="1">
    <citation type="submission" date="2021-02" db="EMBL/GenBank/DDBJ databases">
        <authorList>
            <person name="Dougan E. K."/>
            <person name="Rhodes N."/>
            <person name="Thang M."/>
            <person name="Chan C."/>
        </authorList>
    </citation>
    <scope>NUCLEOTIDE SEQUENCE</scope>
</reference>